<feature type="non-terminal residue" evidence="7">
    <location>
        <position position="490"/>
    </location>
</feature>
<evidence type="ECO:0000256" key="6">
    <source>
        <dbReference type="SAM" id="Phobius"/>
    </source>
</evidence>
<evidence type="ECO:0000256" key="5">
    <source>
        <dbReference type="ARBA" id="ARBA00023136"/>
    </source>
</evidence>
<organism evidence="8">
    <name type="scientific">Schizophyllum commune (strain H4-8 / FGSC 9210)</name>
    <name type="common">Split gill fungus</name>
    <dbReference type="NCBI Taxonomy" id="578458"/>
    <lineage>
        <taxon>Eukaryota</taxon>
        <taxon>Fungi</taxon>
        <taxon>Dikarya</taxon>
        <taxon>Basidiomycota</taxon>
        <taxon>Agaricomycotina</taxon>
        <taxon>Agaricomycetes</taxon>
        <taxon>Agaricomycetidae</taxon>
        <taxon>Agaricales</taxon>
        <taxon>Schizophyllaceae</taxon>
        <taxon>Schizophyllum</taxon>
    </lineage>
</organism>
<evidence type="ECO:0008006" key="9">
    <source>
        <dbReference type="Google" id="ProtNLM"/>
    </source>
</evidence>
<protein>
    <recommendedName>
        <fullName evidence="9">Major facilitator superfamily (MFS) profile domain-containing protein</fullName>
    </recommendedName>
</protein>
<dbReference type="RefSeq" id="XP_003026983.1">
    <property type="nucleotide sequence ID" value="XM_003026937.1"/>
</dbReference>
<reference evidence="7 8" key="1">
    <citation type="journal article" date="2010" name="Nat. Biotechnol.">
        <title>Genome sequence of the model mushroom Schizophyllum commune.</title>
        <authorList>
            <person name="Ohm R.A."/>
            <person name="de Jong J.F."/>
            <person name="Lugones L.G."/>
            <person name="Aerts A."/>
            <person name="Kothe E."/>
            <person name="Stajich J.E."/>
            <person name="de Vries R.P."/>
            <person name="Record E."/>
            <person name="Levasseur A."/>
            <person name="Baker S.E."/>
            <person name="Bartholomew K.A."/>
            <person name="Coutinho P.M."/>
            <person name="Erdmann S."/>
            <person name="Fowler T.J."/>
            <person name="Gathman A.C."/>
            <person name="Lombard V."/>
            <person name="Henrissat B."/>
            <person name="Knabe N."/>
            <person name="Kuees U."/>
            <person name="Lilly W.W."/>
            <person name="Lindquist E."/>
            <person name="Lucas S."/>
            <person name="Magnuson J.K."/>
            <person name="Piumi F."/>
            <person name="Raudaskoski M."/>
            <person name="Salamov A."/>
            <person name="Schmutz J."/>
            <person name="Schwarze F.W.M.R."/>
            <person name="vanKuyk P.A."/>
            <person name="Horton J.S."/>
            <person name="Grigoriev I.V."/>
            <person name="Woesten H.A.B."/>
        </authorList>
    </citation>
    <scope>NUCLEOTIDE SEQUENCE [LARGE SCALE GENOMIC DNA]</scope>
    <source>
        <strain evidence="8">H4-8 / FGSC 9210</strain>
    </source>
</reference>
<feature type="transmembrane region" description="Helical" evidence="6">
    <location>
        <begin position="108"/>
        <end position="127"/>
    </location>
</feature>
<feature type="transmembrane region" description="Helical" evidence="6">
    <location>
        <begin position="366"/>
        <end position="390"/>
    </location>
</feature>
<dbReference type="InterPro" id="IPR011701">
    <property type="entry name" value="MFS"/>
</dbReference>
<comment type="subcellular location">
    <subcellularLocation>
        <location evidence="1">Membrane</location>
        <topology evidence="1">Multi-pass membrane protein</topology>
    </subcellularLocation>
</comment>
<feature type="transmembrane region" description="Helical" evidence="6">
    <location>
        <begin position="133"/>
        <end position="155"/>
    </location>
</feature>
<keyword evidence="3 6" id="KW-0812">Transmembrane</keyword>
<evidence type="ECO:0000256" key="1">
    <source>
        <dbReference type="ARBA" id="ARBA00004141"/>
    </source>
</evidence>
<dbReference type="PANTHER" id="PTHR43791">
    <property type="entry name" value="PERMEASE-RELATED"/>
    <property type="match status" value="1"/>
</dbReference>
<dbReference type="KEGG" id="scm:SCHCO_02672577"/>
<dbReference type="eggNOG" id="KOG2533">
    <property type="taxonomic scope" value="Eukaryota"/>
</dbReference>
<dbReference type="GO" id="GO:0016020">
    <property type="term" value="C:membrane"/>
    <property type="evidence" value="ECO:0007669"/>
    <property type="project" value="UniProtKB-SubCell"/>
</dbReference>
<keyword evidence="5 6" id="KW-0472">Membrane</keyword>
<evidence type="ECO:0000256" key="2">
    <source>
        <dbReference type="ARBA" id="ARBA00022448"/>
    </source>
</evidence>
<evidence type="ECO:0000256" key="3">
    <source>
        <dbReference type="ARBA" id="ARBA00022692"/>
    </source>
</evidence>
<feature type="transmembrane region" description="Helical" evidence="6">
    <location>
        <begin position="167"/>
        <end position="192"/>
    </location>
</feature>
<feature type="transmembrane region" description="Helical" evidence="6">
    <location>
        <begin position="341"/>
        <end position="360"/>
    </location>
</feature>
<dbReference type="FunFam" id="1.20.1250.20:FF:000018">
    <property type="entry name" value="MFS transporter permease"/>
    <property type="match status" value="1"/>
</dbReference>
<evidence type="ECO:0000313" key="8">
    <source>
        <dbReference type="Proteomes" id="UP000007431"/>
    </source>
</evidence>
<feature type="transmembrane region" description="Helical" evidence="6">
    <location>
        <begin position="81"/>
        <end position="101"/>
    </location>
</feature>
<feature type="transmembrane region" description="Helical" evidence="6">
    <location>
        <begin position="275"/>
        <end position="298"/>
    </location>
</feature>
<dbReference type="GeneID" id="9596659"/>
<accession>D8QJF7</accession>
<dbReference type="OMA" id="ITWALIK"/>
<dbReference type="VEuPathDB" id="FungiDB:SCHCODRAFT_02672577"/>
<dbReference type="HOGENOM" id="CLU_001265_0_1_1"/>
<feature type="transmembrane region" description="Helical" evidence="6">
    <location>
        <begin position="402"/>
        <end position="422"/>
    </location>
</feature>
<feature type="transmembrane region" description="Helical" evidence="6">
    <location>
        <begin position="38"/>
        <end position="55"/>
    </location>
</feature>
<dbReference type="OrthoDB" id="2962993at2759"/>
<evidence type="ECO:0000313" key="7">
    <source>
        <dbReference type="EMBL" id="EFI92080.1"/>
    </source>
</evidence>
<dbReference type="SUPFAM" id="SSF103473">
    <property type="entry name" value="MFS general substrate transporter"/>
    <property type="match status" value="1"/>
</dbReference>
<dbReference type="EMBL" id="GL377314">
    <property type="protein sequence ID" value="EFI92080.1"/>
    <property type="molecule type" value="Genomic_DNA"/>
</dbReference>
<keyword evidence="2" id="KW-0813">Transport</keyword>
<feature type="transmembrane region" description="Helical" evidence="6">
    <location>
        <begin position="434"/>
        <end position="454"/>
    </location>
</feature>
<proteinExistence type="predicted"/>
<sequence length="490" mass="53090">MAHSSSLESTDKSVSELTEAMKDYGIDSLVEKRLRRKLDWRILPIVSICYMFLFLDRTNVGNAKSAGLAEDLQLGTYDFNIGASLFYIAYMICEVPFALLIKKVGFHLVPISIVAFGAVTIASAFIHNKAGFYATRVFLGISEAVCYPGISYLLSRYYRRHELTSRVGCFMLVAAGGAGGFGGLLAAGLLSVSHIGSRHSWQNIFLVEGILTAACGLTMLFIFPADPERTHMLTEEERKLAIARLYADQPSIAVTKERTTWSLVKRGIFSPTTLACSWFFITTNISVQGLGVFLPSILKLDYPNVSTVHIQLLIVPVYIVAMTIALACAAGCVKYRVHWPFMLLSGALCLTGYTISLAVPQTAAKARYAACFLSLTGGFISGPIAVGWAAANSSPDTIRAMVGAVVTGIGNIGAIAGIWAYVATDAPTGYHKGNSFNVAMAASLCVCCVGLALYQRGENARRERGGRDYRLGREGVERLGNLHPAFRYMT</sequence>
<keyword evidence="8" id="KW-1185">Reference proteome</keyword>
<gene>
    <name evidence="7" type="ORF">SCHCODRAFT_113982</name>
</gene>
<dbReference type="PANTHER" id="PTHR43791:SF48">
    <property type="entry name" value="TRANSPORTER, PUTATIVE (AFU_ORTHOLOGUE AFUA_4G01000)-RELATED"/>
    <property type="match status" value="1"/>
</dbReference>
<dbReference type="Gene3D" id="1.20.1250.20">
    <property type="entry name" value="MFS general substrate transporter like domains"/>
    <property type="match status" value="1"/>
</dbReference>
<feature type="transmembrane region" description="Helical" evidence="6">
    <location>
        <begin position="310"/>
        <end position="329"/>
    </location>
</feature>
<dbReference type="GO" id="GO:0022857">
    <property type="term" value="F:transmembrane transporter activity"/>
    <property type="evidence" value="ECO:0007669"/>
    <property type="project" value="InterPro"/>
</dbReference>
<name>D8QJF7_SCHCM</name>
<evidence type="ECO:0000256" key="4">
    <source>
        <dbReference type="ARBA" id="ARBA00022989"/>
    </source>
</evidence>
<dbReference type="Proteomes" id="UP000007431">
    <property type="component" value="Unassembled WGS sequence"/>
</dbReference>
<keyword evidence="4 6" id="KW-1133">Transmembrane helix</keyword>
<dbReference type="InParanoid" id="D8QJF7"/>
<dbReference type="AlphaFoldDB" id="D8QJF7"/>
<feature type="transmembrane region" description="Helical" evidence="6">
    <location>
        <begin position="204"/>
        <end position="223"/>
    </location>
</feature>
<dbReference type="InterPro" id="IPR036259">
    <property type="entry name" value="MFS_trans_sf"/>
</dbReference>
<dbReference type="Pfam" id="PF07690">
    <property type="entry name" value="MFS_1"/>
    <property type="match status" value="1"/>
</dbReference>